<accession>A0ABT8Y5M7</accession>
<dbReference type="EMBL" id="JAUOTP010000002">
    <property type="protein sequence ID" value="MDO6413619.1"/>
    <property type="molecule type" value="Genomic_DNA"/>
</dbReference>
<gene>
    <name evidence="6" type="ORF">Q4F19_04410</name>
</gene>
<dbReference type="SUPFAM" id="SSF52833">
    <property type="entry name" value="Thioredoxin-like"/>
    <property type="match status" value="1"/>
</dbReference>
<evidence type="ECO:0000256" key="3">
    <source>
        <dbReference type="ARBA" id="ARBA00023157"/>
    </source>
</evidence>
<comment type="caution">
    <text evidence="6">The sequence shown here is derived from an EMBL/GenBank/DDBJ whole genome shotgun (WGS) entry which is preliminary data.</text>
</comment>
<name>A0ABT8Y5M7_9SPHN</name>
<dbReference type="PANTHER" id="PTHR13887">
    <property type="entry name" value="GLUTATHIONE S-TRANSFERASE KAPPA"/>
    <property type="match status" value="1"/>
</dbReference>
<keyword evidence="1" id="KW-0732">Signal</keyword>
<dbReference type="Pfam" id="PF18312">
    <property type="entry name" value="ScsC_N"/>
    <property type="match status" value="1"/>
</dbReference>
<evidence type="ECO:0000313" key="7">
    <source>
        <dbReference type="Proteomes" id="UP001169764"/>
    </source>
</evidence>
<evidence type="ECO:0000256" key="4">
    <source>
        <dbReference type="ARBA" id="ARBA00023284"/>
    </source>
</evidence>
<evidence type="ECO:0000256" key="1">
    <source>
        <dbReference type="ARBA" id="ARBA00022729"/>
    </source>
</evidence>
<dbReference type="Gene3D" id="3.40.30.10">
    <property type="entry name" value="Glutaredoxin"/>
    <property type="match status" value="1"/>
</dbReference>
<keyword evidence="7" id="KW-1185">Reference proteome</keyword>
<dbReference type="PANTHER" id="PTHR13887:SF14">
    <property type="entry name" value="DISULFIDE BOND FORMATION PROTEIN D"/>
    <property type="match status" value="1"/>
</dbReference>
<evidence type="ECO:0000313" key="6">
    <source>
        <dbReference type="EMBL" id="MDO6413619.1"/>
    </source>
</evidence>
<dbReference type="PROSITE" id="PS51352">
    <property type="entry name" value="THIOREDOXIN_2"/>
    <property type="match status" value="1"/>
</dbReference>
<dbReference type="RefSeq" id="WP_303540214.1">
    <property type="nucleotide sequence ID" value="NZ_JAUOTP010000002.1"/>
</dbReference>
<evidence type="ECO:0000256" key="2">
    <source>
        <dbReference type="ARBA" id="ARBA00023002"/>
    </source>
</evidence>
<keyword evidence="4" id="KW-0676">Redox-active center</keyword>
<dbReference type="InterPro" id="IPR041205">
    <property type="entry name" value="ScsC_N"/>
</dbReference>
<dbReference type="Proteomes" id="UP001169764">
    <property type="component" value="Unassembled WGS sequence"/>
</dbReference>
<dbReference type="Pfam" id="PF01323">
    <property type="entry name" value="DSBA"/>
    <property type="match status" value="1"/>
</dbReference>
<proteinExistence type="predicted"/>
<feature type="domain" description="Thioredoxin" evidence="5">
    <location>
        <begin position="30"/>
        <end position="245"/>
    </location>
</feature>
<dbReference type="InterPro" id="IPR036249">
    <property type="entry name" value="Thioredoxin-like_sf"/>
</dbReference>
<reference evidence="6" key="1">
    <citation type="submission" date="2023-07" db="EMBL/GenBank/DDBJ databases">
        <authorList>
            <person name="Kim M."/>
        </authorList>
    </citation>
    <scope>NUCLEOTIDE SEQUENCE</scope>
    <source>
        <strain evidence="6">BIUV-7</strain>
    </source>
</reference>
<keyword evidence="2" id="KW-0560">Oxidoreductase</keyword>
<dbReference type="InterPro" id="IPR001853">
    <property type="entry name" value="DSBA-like_thioredoxin_dom"/>
</dbReference>
<sequence length="245" mass="25079">MTRRQGMLMAGAAGLIGLAGGAVGTRALAEQAGAPVANRAAIEAIVHDYILAHPEIIPEAMQKLQSRENAKAIDADRAALEKPFGSAWAGSQSPKITLVMFSDYSCGYCRASVGDVARLLAENPDLKVVWREIPVLGPDSVSAARVALAAAKQGRYLPLHKGLFAAGRPDAATIAKVAAAAGLDAGQLARAGKSEDVTAEIASNMALAGRLGVSGTPAFVIGGEFFSGAVGYEALAKAVVDARKS</sequence>
<evidence type="ECO:0000259" key="5">
    <source>
        <dbReference type="PROSITE" id="PS51352"/>
    </source>
</evidence>
<keyword evidence="3" id="KW-1015">Disulfide bond</keyword>
<dbReference type="CDD" id="cd03023">
    <property type="entry name" value="DsbA_Com1_like"/>
    <property type="match status" value="1"/>
</dbReference>
<protein>
    <submittedName>
        <fullName evidence="6">DsbA family protein</fullName>
    </submittedName>
</protein>
<organism evidence="6 7">
    <name type="scientific">Sphingomonas natans</name>
    <dbReference type="NCBI Taxonomy" id="3063330"/>
    <lineage>
        <taxon>Bacteria</taxon>
        <taxon>Pseudomonadati</taxon>
        <taxon>Pseudomonadota</taxon>
        <taxon>Alphaproteobacteria</taxon>
        <taxon>Sphingomonadales</taxon>
        <taxon>Sphingomonadaceae</taxon>
        <taxon>Sphingomonas</taxon>
    </lineage>
</organism>
<dbReference type="InterPro" id="IPR013766">
    <property type="entry name" value="Thioredoxin_domain"/>
</dbReference>